<dbReference type="InterPro" id="IPR027417">
    <property type="entry name" value="P-loop_NTPase"/>
</dbReference>
<dbReference type="GO" id="GO:0022857">
    <property type="term" value="F:transmembrane transporter activity"/>
    <property type="evidence" value="ECO:0007669"/>
    <property type="project" value="TreeGrafter"/>
</dbReference>
<dbReference type="PANTHER" id="PTHR24220:SF86">
    <property type="entry name" value="ABC TRANSPORTER ABCH.1"/>
    <property type="match status" value="1"/>
</dbReference>
<protein>
    <submittedName>
        <fullName evidence="8">ABC transporter ATP-binding protein</fullName>
    </submittedName>
    <submittedName>
        <fullName evidence="7">Putative ABC transport system ATP-binding protein</fullName>
    </submittedName>
</protein>
<dbReference type="AlphaFoldDB" id="A0A497XY37"/>
<organism evidence="7 9">
    <name type="scientific">Pedobacter alluvionis</name>
    <dbReference type="NCBI Taxonomy" id="475253"/>
    <lineage>
        <taxon>Bacteria</taxon>
        <taxon>Pseudomonadati</taxon>
        <taxon>Bacteroidota</taxon>
        <taxon>Sphingobacteriia</taxon>
        <taxon>Sphingobacteriales</taxon>
        <taxon>Sphingobacteriaceae</taxon>
        <taxon>Pedobacter</taxon>
    </lineage>
</organism>
<reference evidence="7 9" key="1">
    <citation type="submission" date="2018-10" db="EMBL/GenBank/DDBJ databases">
        <title>Genomic Encyclopedia of Archaeal and Bacterial Type Strains, Phase II (KMG-II): from individual species to whole genera.</title>
        <authorList>
            <person name="Goeker M."/>
        </authorList>
    </citation>
    <scope>NUCLEOTIDE SEQUENCE [LARGE SCALE GENOMIC DNA]</scope>
    <source>
        <strain evidence="7 9">DSM 19624</strain>
    </source>
</reference>
<feature type="region of interest" description="Disordered" evidence="5">
    <location>
        <begin position="229"/>
        <end position="248"/>
    </location>
</feature>
<dbReference type="InterPro" id="IPR017911">
    <property type="entry name" value="MacB-like_ATP-bd"/>
</dbReference>
<gene>
    <name evidence="7" type="ORF">BCL90_3217</name>
    <name evidence="8" type="ORF">E3V97_17625</name>
</gene>
<comment type="caution">
    <text evidence="7">The sequence shown here is derived from an EMBL/GenBank/DDBJ whole genome shotgun (WGS) entry which is preliminary data.</text>
</comment>
<dbReference type="SMART" id="SM00382">
    <property type="entry name" value="AAA"/>
    <property type="match status" value="1"/>
</dbReference>
<evidence type="ECO:0000313" key="9">
    <source>
        <dbReference type="Proteomes" id="UP000273898"/>
    </source>
</evidence>
<dbReference type="Proteomes" id="UP000273898">
    <property type="component" value="Unassembled WGS sequence"/>
</dbReference>
<keyword evidence="10" id="KW-1185">Reference proteome</keyword>
<dbReference type="GO" id="GO:0005886">
    <property type="term" value="C:plasma membrane"/>
    <property type="evidence" value="ECO:0007669"/>
    <property type="project" value="TreeGrafter"/>
</dbReference>
<accession>A0A497XY37</accession>
<dbReference type="CDD" id="cd03255">
    <property type="entry name" value="ABC_MJ0796_LolCDE_FtsE"/>
    <property type="match status" value="1"/>
</dbReference>
<keyword evidence="3 7" id="KW-0067">ATP-binding</keyword>
<evidence type="ECO:0000313" key="8">
    <source>
        <dbReference type="EMBL" id="TFB29998.1"/>
    </source>
</evidence>
<sequence>MEQKILDIHDLKREFVMGDQTVRALKGITFDIKAGEFVTIMGSSGSGKTTLLNILGCLDKPTEGSYLLDGVDVKSLNRDELAGLRNTKIGFVFQAYNLLPRTSALENVELPLFYNKTITAEERRERAIKSLESVKLAERFDHTPSQLSGGQQQRVAIARALVNHPVMILADEATGNLDTRTSYEIMALMQELNAEGKTIVFVTHEPDIAAFSTRTIMLRDGKIQKDSINQNQRSAKEALANLPESDDY</sequence>
<dbReference type="EMBL" id="SOPX01000003">
    <property type="protein sequence ID" value="TFB29998.1"/>
    <property type="molecule type" value="Genomic_DNA"/>
</dbReference>
<dbReference type="InterPro" id="IPR003593">
    <property type="entry name" value="AAA+_ATPase"/>
</dbReference>
<dbReference type="PANTHER" id="PTHR24220">
    <property type="entry name" value="IMPORT ATP-BINDING PROTEIN"/>
    <property type="match status" value="1"/>
</dbReference>
<keyword evidence="1" id="KW-0813">Transport</keyword>
<feature type="domain" description="ABC transporter" evidence="6">
    <location>
        <begin position="6"/>
        <end position="245"/>
    </location>
</feature>
<evidence type="ECO:0000313" key="7">
    <source>
        <dbReference type="EMBL" id="RLJ74873.1"/>
    </source>
</evidence>
<name>A0A497XY37_9SPHI</name>
<dbReference type="PROSITE" id="PS50893">
    <property type="entry name" value="ABC_TRANSPORTER_2"/>
    <property type="match status" value="1"/>
</dbReference>
<dbReference type="InterPro" id="IPR017871">
    <property type="entry name" value="ABC_transporter-like_CS"/>
</dbReference>
<evidence type="ECO:0000256" key="1">
    <source>
        <dbReference type="ARBA" id="ARBA00022448"/>
    </source>
</evidence>
<evidence type="ECO:0000256" key="2">
    <source>
        <dbReference type="ARBA" id="ARBA00022741"/>
    </source>
</evidence>
<evidence type="ECO:0000256" key="3">
    <source>
        <dbReference type="ARBA" id="ARBA00022840"/>
    </source>
</evidence>
<dbReference type="GO" id="GO:0098796">
    <property type="term" value="C:membrane protein complex"/>
    <property type="evidence" value="ECO:0007669"/>
    <property type="project" value="UniProtKB-ARBA"/>
</dbReference>
<evidence type="ECO:0000256" key="5">
    <source>
        <dbReference type="SAM" id="MobiDB-lite"/>
    </source>
</evidence>
<dbReference type="GO" id="GO:0005524">
    <property type="term" value="F:ATP binding"/>
    <property type="evidence" value="ECO:0007669"/>
    <property type="project" value="UniProtKB-KW"/>
</dbReference>
<dbReference type="PROSITE" id="PS00211">
    <property type="entry name" value="ABC_TRANSPORTER_1"/>
    <property type="match status" value="1"/>
</dbReference>
<dbReference type="EMBL" id="RCCK01000012">
    <property type="protein sequence ID" value="RLJ74873.1"/>
    <property type="molecule type" value="Genomic_DNA"/>
</dbReference>
<dbReference type="FunFam" id="3.40.50.300:FF:000032">
    <property type="entry name" value="Export ABC transporter ATP-binding protein"/>
    <property type="match status" value="1"/>
</dbReference>
<dbReference type="GO" id="GO:0016887">
    <property type="term" value="F:ATP hydrolysis activity"/>
    <property type="evidence" value="ECO:0007669"/>
    <property type="project" value="InterPro"/>
</dbReference>
<dbReference type="InterPro" id="IPR003439">
    <property type="entry name" value="ABC_transporter-like_ATP-bd"/>
</dbReference>
<dbReference type="Gene3D" id="3.40.50.300">
    <property type="entry name" value="P-loop containing nucleotide triphosphate hydrolases"/>
    <property type="match status" value="1"/>
</dbReference>
<dbReference type="SUPFAM" id="SSF52540">
    <property type="entry name" value="P-loop containing nucleoside triphosphate hydrolases"/>
    <property type="match status" value="1"/>
</dbReference>
<comment type="similarity">
    <text evidence="4">Belongs to the ABC transporter superfamily. Macrolide exporter (TC 3.A.1.122) family.</text>
</comment>
<evidence type="ECO:0000259" key="6">
    <source>
        <dbReference type="PROSITE" id="PS50893"/>
    </source>
</evidence>
<dbReference type="InterPro" id="IPR015854">
    <property type="entry name" value="ABC_transpr_LolD-like"/>
</dbReference>
<evidence type="ECO:0000256" key="4">
    <source>
        <dbReference type="ARBA" id="ARBA00038388"/>
    </source>
</evidence>
<dbReference type="OrthoDB" id="9782239at2"/>
<dbReference type="Proteomes" id="UP000297429">
    <property type="component" value="Unassembled WGS sequence"/>
</dbReference>
<keyword evidence="2" id="KW-0547">Nucleotide-binding</keyword>
<evidence type="ECO:0000313" key="10">
    <source>
        <dbReference type="Proteomes" id="UP000297429"/>
    </source>
</evidence>
<proteinExistence type="inferred from homology"/>
<dbReference type="Pfam" id="PF00005">
    <property type="entry name" value="ABC_tran"/>
    <property type="match status" value="1"/>
</dbReference>
<reference evidence="8 10" key="2">
    <citation type="submission" date="2019-03" db="EMBL/GenBank/DDBJ databases">
        <authorList>
            <person name="He R.-H."/>
        </authorList>
    </citation>
    <scope>NUCLEOTIDE SEQUENCE [LARGE SCALE GENOMIC DNA]</scope>
    <source>
        <strain evidence="8 10">DSM 19624</strain>
    </source>
</reference>
<dbReference type="RefSeq" id="WP_121284866.1">
    <property type="nucleotide sequence ID" value="NZ_RCCK01000012.1"/>
</dbReference>